<keyword evidence="5 13" id="KW-0589">Pheromone response</keyword>
<comment type="function">
    <text evidence="1">Putative pheromone receptor.</text>
</comment>
<sequence length="313" mass="35323">MDAGDLIMGLISLSQTTLGILGNFSFLYHFLFLSFSECRLRPTDLITKHLTIANYLFLLFRGVPQTILTFGFSHFLSDLGCKLVFNVHRVGRGVSISITCLLSVFQAITLIPWNSRWAKLKAKAPRYTGTSIFLCWSLHILVNVIVPLYVTGKMSNKNITKTKDFGYYYAAHHDKSGEPVRVALLSFLDILCLGIMPWSSGSMVFILNRHKQRVQHIHGYNLSSRSSPEFRATKTVFLLVCTFVTFYTVSLTFHVCLGLFSNTSQLMVDISAVSNAGFPTVSPFVLMSGFSNECKICFACMRIRTFHNFLRNM</sequence>
<evidence type="ECO:0000256" key="3">
    <source>
        <dbReference type="ARBA" id="ARBA00010663"/>
    </source>
</evidence>
<dbReference type="GO" id="GO:0019236">
    <property type="term" value="P:response to pheromone"/>
    <property type="evidence" value="ECO:0007669"/>
    <property type="project" value="UniProtKB-KW"/>
</dbReference>
<evidence type="ECO:0000256" key="10">
    <source>
        <dbReference type="ARBA" id="ARBA00023170"/>
    </source>
</evidence>
<keyword evidence="7 13" id="KW-1133">Transmembrane helix</keyword>
<dbReference type="GO" id="GO:0005886">
    <property type="term" value="C:plasma membrane"/>
    <property type="evidence" value="ECO:0007669"/>
    <property type="project" value="UniProtKB-SubCell"/>
</dbReference>
<evidence type="ECO:0000256" key="11">
    <source>
        <dbReference type="ARBA" id="ARBA00023180"/>
    </source>
</evidence>
<dbReference type="InterPro" id="IPR017452">
    <property type="entry name" value="GPCR_Rhodpsn_7TM"/>
</dbReference>
<evidence type="ECO:0000256" key="6">
    <source>
        <dbReference type="ARBA" id="ARBA00022692"/>
    </source>
</evidence>
<evidence type="ECO:0000256" key="5">
    <source>
        <dbReference type="ARBA" id="ARBA00022507"/>
    </source>
</evidence>
<evidence type="ECO:0000256" key="8">
    <source>
        <dbReference type="ARBA" id="ARBA00023040"/>
    </source>
</evidence>
<organism evidence="15">
    <name type="scientific">Castor canadensis</name>
    <name type="common">American beaver</name>
    <dbReference type="NCBI Taxonomy" id="51338"/>
    <lineage>
        <taxon>Eukaryota</taxon>
        <taxon>Metazoa</taxon>
        <taxon>Chordata</taxon>
        <taxon>Craniata</taxon>
        <taxon>Vertebrata</taxon>
        <taxon>Euteleostomi</taxon>
        <taxon>Mammalia</taxon>
        <taxon>Eutheria</taxon>
        <taxon>Euarchontoglires</taxon>
        <taxon>Glires</taxon>
        <taxon>Rodentia</taxon>
        <taxon>Castorimorpha</taxon>
        <taxon>Castoridae</taxon>
        <taxon>Castor</taxon>
    </lineage>
</organism>
<keyword evidence="4 13" id="KW-1003">Cell membrane</keyword>
<dbReference type="Proteomes" id="UP001732720">
    <property type="component" value="Chromosome 16"/>
</dbReference>
<proteinExistence type="inferred from homology"/>
<evidence type="ECO:0000256" key="2">
    <source>
        <dbReference type="ARBA" id="ARBA00004651"/>
    </source>
</evidence>
<evidence type="ECO:0000256" key="4">
    <source>
        <dbReference type="ARBA" id="ARBA00022475"/>
    </source>
</evidence>
<dbReference type="OrthoDB" id="9606139at2759"/>
<dbReference type="RefSeq" id="XP_020029837.1">
    <property type="nucleotide sequence ID" value="XM_020174248.1"/>
</dbReference>
<gene>
    <name evidence="15" type="primary">LOC109693141</name>
</gene>
<evidence type="ECO:0000313" key="14">
    <source>
        <dbReference type="Proteomes" id="UP001732720"/>
    </source>
</evidence>
<dbReference type="GO" id="GO:0016503">
    <property type="term" value="F:pheromone receptor activity"/>
    <property type="evidence" value="ECO:0007669"/>
    <property type="project" value="InterPro"/>
</dbReference>
<evidence type="ECO:0000256" key="7">
    <source>
        <dbReference type="ARBA" id="ARBA00022989"/>
    </source>
</evidence>
<dbReference type="PRINTS" id="PR01534">
    <property type="entry name" value="VOMERONASL1R"/>
</dbReference>
<dbReference type="Gene3D" id="1.20.1070.10">
    <property type="entry name" value="Rhodopsin 7-helix transmembrane proteins"/>
    <property type="match status" value="1"/>
</dbReference>
<dbReference type="PROSITE" id="PS50262">
    <property type="entry name" value="G_PROTEIN_RECEP_F1_2"/>
    <property type="match status" value="1"/>
</dbReference>
<keyword evidence="9 13" id="KW-0472">Membrane</keyword>
<evidence type="ECO:0000313" key="15">
    <source>
        <dbReference type="RefSeq" id="XP_020029837.1"/>
    </source>
</evidence>
<keyword evidence="8 13" id="KW-0297">G-protein coupled receptor</keyword>
<accession>A0A8B7VEF7</accession>
<keyword evidence="6 13" id="KW-0812">Transmembrane</keyword>
<dbReference type="InterPro" id="IPR004072">
    <property type="entry name" value="Vmron_rcpt_1"/>
</dbReference>
<evidence type="ECO:0000256" key="12">
    <source>
        <dbReference type="ARBA" id="ARBA00023224"/>
    </source>
</evidence>
<keyword evidence="12 13" id="KW-0807">Transducer</keyword>
<comment type="similarity">
    <text evidence="3 13">Belongs to the G-protein coupled receptor 1 family.</text>
</comment>
<dbReference type="AlphaFoldDB" id="A0A8B7VEF7"/>
<comment type="subcellular location">
    <subcellularLocation>
        <location evidence="2 13">Cell membrane</location>
        <topology evidence="2 13">Multi-pass membrane protein</topology>
    </subcellularLocation>
</comment>
<dbReference type="FunFam" id="1.20.1070.10:FF:000033">
    <property type="entry name" value="Vomeronasal type-1 receptor"/>
    <property type="match status" value="1"/>
</dbReference>
<dbReference type="SUPFAM" id="SSF81321">
    <property type="entry name" value="Family A G protein-coupled receptor-like"/>
    <property type="match status" value="1"/>
</dbReference>
<dbReference type="KEGG" id="ccan:109693141"/>
<name>A0A8B7VEF7_CASCN</name>
<dbReference type="GO" id="GO:0007606">
    <property type="term" value="P:sensory perception of chemical stimulus"/>
    <property type="evidence" value="ECO:0007669"/>
    <property type="project" value="UniProtKB-ARBA"/>
</dbReference>
<protein>
    <recommendedName>
        <fullName evidence="13">Vomeronasal type-1 receptor</fullName>
    </recommendedName>
</protein>
<dbReference type="Pfam" id="PF03402">
    <property type="entry name" value="V1R"/>
    <property type="match status" value="1"/>
</dbReference>
<keyword evidence="11" id="KW-0325">Glycoprotein</keyword>
<evidence type="ECO:0000256" key="1">
    <source>
        <dbReference type="ARBA" id="ARBA00003878"/>
    </source>
</evidence>
<reference evidence="15" key="1">
    <citation type="submission" date="2025-08" db="UniProtKB">
        <authorList>
            <consortium name="RefSeq"/>
        </authorList>
    </citation>
    <scope>IDENTIFICATION</scope>
    <source>
        <tissue evidence="15">Leukocyte</tissue>
    </source>
</reference>
<dbReference type="PANTHER" id="PTHR24062">
    <property type="entry name" value="VOMERONASAL TYPE-1 RECEPTOR"/>
    <property type="match status" value="1"/>
</dbReference>
<dbReference type="GeneID" id="109693141"/>
<keyword evidence="14" id="KW-1185">Reference proteome</keyword>
<evidence type="ECO:0000256" key="9">
    <source>
        <dbReference type="ARBA" id="ARBA00023136"/>
    </source>
</evidence>
<keyword evidence="10 13" id="KW-0675">Receptor</keyword>
<evidence type="ECO:0000256" key="13">
    <source>
        <dbReference type="RuleBase" id="RU364061"/>
    </source>
</evidence>